<dbReference type="GO" id="GO:0005524">
    <property type="term" value="F:ATP binding"/>
    <property type="evidence" value="ECO:0007669"/>
    <property type="project" value="UniProtKB-KW"/>
</dbReference>
<dbReference type="InterPro" id="IPR012094">
    <property type="entry name" value="tRNA_Ile_lys_synt"/>
</dbReference>
<evidence type="ECO:0000256" key="6">
    <source>
        <dbReference type="ARBA" id="ARBA00048539"/>
    </source>
</evidence>
<dbReference type="HOGENOM" id="CLU_035256_0_0_1"/>
<evidence type="ECO:0000256" key="5">
    <source>
        <dbReference type="ARBA" id="ARBA00022840"/>
    </source>
</evidence>
<dbReference type="SUPFAM" id="SSF52402">
    <property type="entry name" value="Adenine nucleotide alpha hydrolases-like"/>
    <property type="match status" value="1"/>
</dbReference>
<dbReference type="GO" id="GO:0008033">
    <property type="term" value="P:tRNA processing"/>
    <property type="evidence" value="ECO:0007669"/>
    <property type="project" value="UniProtKB-KW"/>
</dbReference>
<evidence type="ECO:0000313" key="8">
    <source>
        <dbReference type="EMBL" id="KIK31049.1"/>
    </source>
</evidence>
<dbReference type="NCBIfam" id="TIGR02432">
    <property type="entry name" value="lysidine_TilS_N"/>
    <property type="match status" value="1"/>
</dbReference>
<reference evidence="9" key="2">
    <citation type="submission" date="2015-01" db="EMBL/GenBank/DDBJ databases">
        <title>Evolutionary Origins and Diversification of the Mycorrhizal Mutualists.</title>
        <authorList>
            <consortium name="DOE Joint Genome Institute"/>
            <consortium name="Mycorrhizal Genomics Consortium"/>
            <person name="Kohler A."/>
            <person name="Kuo A."/>
            <person name="Nagy L.G."/>
            <person name="Floudas D."/>
            <person name="Copeland A."/>
            <person name="Barry K.W."/>
            <person name="Cichocki N."/>
            <person name="Veneault-Fourrey C."/>
            <person name="LaButti K."/>
            <person name="Lindquist E.A."/>
            <person name="Lipzen A."/>
            <person name="Lundell T."/>
            <person name="Morin E."/>
            <person name="Murat C."/>
            <person name="Riley R."/>
            <person name="Ohm R."/>
            <person name="Sun H."/>
            <person name="Tunlid A."/>
            <person name="Henrissat B."/>
            <person name="Grigoriev I.V."/>
            <person name="Hibbett D.S."/>
            <person name="Martin F."/>
        </authorList>
    </citation>
    <scope>NUCLEOTIDE SEQUENCE [LARGE SCALE GENOMIC DNA]</scope>
    <source>
        <strain evidence="9">441</strain>
    </source>
</reference>
<dbReference type="Proteomes" id="UP000054018">
    <property type="component" value="Unassembled WGS sequence"/>
</dbReference>
<dbReference type="CDD" id="cd01992">
    <property type="entry name" value="TilS_N"/>
    <property type="match status" value="1"/>
</dbReference>
<dbReference type="PANTHER" id="PTHR43033">
    <property type="entry name" value="TRNA(ILE)-LYSIDINE SYNTHASE-RELATED"/>
    <property type="match status" value="1"/>
</dbReference>
<sequence>MATINAVEFAASFARCLQRSSSSYVVAVANSGGPDSTCLLFLLSRLRPPTSLVSLHVDHGLQPASVDMAHRAAANATSMGITHHTLHIPWGCPPFPCRPVPGTPFENIARQVRYHVLLRGMTHSGASILALGHHADDQVETSLMRLARGSTLVGAAGMRHRRRWGMGSGNSIDDLTWVGHPGMSHFIVRPLLDFSKDRILATCDAHALNYVNDPTNLHPETSLRNAVRQMLASPTSGATEPPPFRQESIEQVMKASSFLQSTVTDVIDTRERLRRATSLLADKAERLDSEVTEQLRNCVLPSPPGTLLLPSSKLFTVEDPEVRFAMVLRAMRYISFHPWGSTRADGDRRRASIHRIMNYLWPVEPPAISPRKFTAGAGVLWTPVLYSHNKGFKAHCKSQRHLGQLDSAQSAWLASRLPPFFKNPQEGAGSASRLFVDLTKQFVLANAASRDALQVLYDCRFLVGFDLTQMPNLVRNALNSVRDQPISIKILPHTDYFWPKVVLQQGSSPDLVLAVLNKKGEVDTLDSSCWVSMEWVRSLDAT</sequence>
<evidence type="ECO:0000313" key="9">
    <source>
        <dbReference type="Proteomes" id="UP000054018"/>
    </source>
</evidence>
<dbReference type="InterPro" id="IPR011063">
    <property type="entry name" value="TilS/TtcA_N"/>
</dbReference>
<keyword evidence="2" id="KW-0436">Ligase</keyword>
<evidence type="ECO:0000256" key="4">
    <source>
        <dbReference type="ARBA" id="ARBA00022741"/>
    </source>
</evidence>
<dbReference type="EC" id="6.3.4.19" evidence="1"/>
<dbReference type="Gene3D" id="3.40.50.620">
    <property type="entry name" value="HUPs"/>
    <property type="match status" value="1"/>
</dbReference>
<evidence type="ECO:0000259" key="7">
    <source>
        <dbReference type="Pfam" id="PF01171"/>
    </source>
</evidence>
<reference evidence="8 9" key="1">
    <citation type="submission" date="2014-04" db="EMBL/GenBank/DDBJ databases">
        <authorList>
            <consortium name="DOE Joint Genome Institute"/>
            <person name="Kuo A."/>
            <person name="Kohler A."/>
            <person name="Costa M.D."/>
            <person name="Nagy L.G."/>
            <person name="Floudas D."/>
            <person name="Copeland A."/>
            <person name="Barry K.W."/>
            <person name="Cichocki N."/>
            <person name="Veneault-Fourrey C."/>
            <person name="LaButti K."/>
            <person name="Lindquist E.A."/>
            <person name="Lipzen A."/>
            <person name="Lundell T."/>
            <person name="Morin E."/>
            <person name="Murat C."/>
            <person name="Sun H."/>
            <person name="Tunlid A."/>
            <person name="Henrissat B."/>
            <person name="Grigoriev I.V."/>
            <person name="Hibbett D.S."/>
            <person name="Martin F."/>
            <person name="Nordberg H.P."/>
            <person name="Cantor M.N."/>
            <person name="Hua S.X."/>
        </authorList>
    </citation>
    <scope>NUCLEOTIDE SEQUENCE [LARGE SCALE GENOMIC DNA]</scope>
    <source>
        <strain evidence="8 9">441</strain>
    </source>
</reference>
<dbReference type="AlphaFoldDB" id="A0A0C9ZYI2"/>
<proteinExistence type="inferred from homology"/>
<comment type="catalytic activity">
    <reaction evidence="6">
        <text>cytidine(34) in tRNA(Ile2) + L-lysine + ATP = lysidine(34) in tRNA(Ile2) + AMP + diphosphate + H(+)</text>
        <dbReference type="Rhea" id="RHEA:43744"/>
        <dbReference type="Rhea" id="RHEA-COMP:10625"/>
        <dbReference type="Rhea" id="RHEA-COMP:10670"/>
        <dbReference type="ChEBI" id="CHEBI:15378"/>
        <dbReference type="ChEBI" id="CHEBI:30616"/>
        <dbReference type="ChEBI" id="CHEBI:32551"/>
        <dbReference type="ChEBI" id="CHEBI:33019"/>
        <dbReference type="ChEBI" id="CHEBI:82748"/>
        <dbReference type="ChEBI" id="CHEBI:83665"/>
        <dbReference type="ChEBI" id="CHEBI:456215"/>
        <dbReference type="EC" id="6.3.4.19"/>
    </reaction>
</comment>
<dbReference type="STRING" id="765257.A0A0C9ZYI2"/>
<organism evidence="8 9">
    <name type="scientific">Pisolithus microcarpus 441</name>
    <dbReference type="NCBI Taxonomy" id="765257"/>
    <lineage>
        <taxon>Eukaryota</taxon>
        <taxon>Fungi</taxon>
        <taxon>Dikarya</taxon>
        <taxon>Basidiomycota</taxon>
        <taxon>Agaricomycotina</taxon>
        <taxon>Agaricomycetes</taxon>
        <taxon>Agaricomycetidae</taxon>
        <taxon>Boletales</taxon>
        <taxon>Sclerodermatineae</taxon>
        <taxon>Pisolithaceae</taxon>
        <taxon>Pisolithus</taxon>
    </lineage>
</organism>
<dbReference type="PANTHER" id="PTHR43033:SF1">
    <property type="entry name" value="TRNA(ILE)-LYSIDINE SYNTHASE-RELATED"/>
    <property type="match status" value="1"/>
</dbReference>
<evidence type="ECO:0000256" key="2">
    <source>
        <dbReference type="ARBA" id="ARBA00022598"/>
    </source>
</evidence>
<keyword evidence="3" id="KW-0819">tRNA processing</keyword>
<name>A0A0C9ZYI2_9AGAM</name>
<evidence type="ECO:0000256" key="3">
    <source>
        <dbReference type="ARBA" id="ARBA00022694"/>
    </source>
</evidence>
<dbReference type="Pfam" id="PF01171">
    <property type="entry name" value="ATP_bind_3"/>
    <property type="match status" value="1"/>
</dbReference>
<dbReference type="GO" id="GO:0032267">
    <property type="term" value="F:tRNA(Ile)-lysidine synthase activity"/>
    <property type="evidence" value="ECO:0007669"/>
    <property type="project" value="UniProtKB-EC"/>
</dbReference>
<feature type="domain" description="tRNA(Ile)-lysidine/2-thiocytidine synthase N-terminal" evidence="7">
    <location>
        <begin position="26"/>
        <end position="229"/>
    </location>
</feature>
<keyword evidence="5" id="KW-0067">ATP-binding</keyword>
<dbReference type="InterPro" id="IPR014729">
    <property type="entry name" value="Rossmann-like_a/b/a_fold"/>
</dbReference>
<keyword evidence="9" id="KW-1185">Reference proteome</keyword>
<keyword evidence="4" id="KW-0547">Nucleotide-binding</keyword>
<gene>
    <name evidence="8" type="ORF">PISMIDRAFT_129497</name>
</gene>
<protein>
    <recommendedName>
        <fullName evidence="1">tRNA(Ile)-lysidine synthetase</fullName>
        <ecNumber evidence="1">6.3.4.19</ecNumber>
    </recommendedName>
</protein>
<dbReference type="HAMAP" id="MF_01161">
    <property type="entry name" value="tRNA_Ile_lys_synt"/>
    <property type="match status" value="1"/>
</dbReference>
<dbReference type="OrthoDB" id="434144at2759"/>
<evidence type="ECO:0000256" key="1">
    <source>
        <dbReference type="ARBA" id="ARBA00013267"/>
    </source>
</evidence>
<dbReference type="EMBL" id="KN833685">
    <property type="protein sequence ID" value="KIK31049.1"/>
    <property type="molecule type" value="Genomic_DNA"/>
</dbReference>
<dbReference type="InterPro" id="IPR012795">
    <property type="entry name" value="tRNA_Ile_lys_synt_N"/>
</dbReference>
<accession>A0A0C9ZYI2</accession>